<name>A0A2R4WXW1_9EURY</name>
<evidence type="ECO:0000313" key="1">
    <source>
        <dbReference type="EMBL" id="AWB26350.1"/>
    </source>
</evidence>
<reference evidence="1 2" key="1">
    <citation type="submission" date="2018-04" db="EMBL/GenBank/DDBJ databases">
        <title>Halococcoides cellulosivorans gen. nov., sp. nov., an extremely halophilic cellulose-utilizing haloarchaeon from hypersaline lakes.</title>
        <authorList>
            <person name="Sorokin D.Y."/>
            <person name="Toshchakov S.V."/>
            <person name="Samarov N.I."/>
            <person name="Korzhenkov A."/>
            <person name="Kublanov I.V."/>
        </authorList>
    </citation>
    <scope>NUCLEOTIDE SEQUENCE [LARGE SCALE GENOMIC DNA]</scope>
    <source>
        <strain evidence="1 2">HArcel1</strain>
    </source>
</reference>
<evidence type="ECO:0000313" key="2">
    <source>
        <dbReference type="Proteomes" id="UP000244727"/>
    </source>
</evidence>
<sequence>MDNIDFSLYNRSSLDYLENPNIGGVQLHLDVAVLKDVIFSGEDGSDTLQEVIDSVRLVYEHLPAPFAFSQLPLKHEYETTVTREHLETPELPDVYWLMMLSPEICEDIGRERLKSAPVWRSEPLPDGGMELVATDDLQFTREHKQRLRDHLGFTD</sequence>
<protein>
    <submittedName>
        <fullName evidence="1">Uncharacterized protein</fullName>
    </submittedName>
</protein>
<dbReference type="EMBL" id="CP028858">
    <property type="protein sequence ID" value="AWB26350.1"/>
    <property type="molecule type" value="Genomic_DNA"/>
</dbReference>
<dbReference type="KEGG" id="harc:HARCEL1_00750"/>
<dbReference type="Proteomes" id="UP000244727">
    <property type="component" value="Chromosome"/>
</dbReference>
<gene>
    <name evidence="1" type="ORF">HARCEL1_00750</name>
</gene>
<dbReference type="AlphaFoldDB" id="A0A2R4WXW1"/>
<organism evidence="1 2">
    <name type="scientific">Halococcoides cellulosivorans</name>
    <dbReference type="NCBI Taxonomy" id="1679096"/>
    <lineage>
        <taxon>Archaea</taxon>
        <taxon>Methanobacteriati</taxon>
        <taxon>Methanobacteriota</taxon>
        <taxon>Stenosarchaea group</taxon>
        <taxon>Halobacteria</taxon>
        <taxon>Halobacteriales</taxon>
        <taxon>Haloarculaceae</taxon>
        <taxon>Halococcoides</taxon>
    </lineage>
</organism>
<proteinExistence type="predicted"/>
<keyword evidence="2" id="KW-1185">Reference proteome</keyword>
<accession>A0A2R4WXW1</accession>